<proteinExistence type="predicted"/>
<evidence type="ECO:0000313" key="5">
    <source>
        <dbReference type="EMBL" id="MEV0710412.1"/>
    </source>
</evidence>
<dbReference type="EMBL" id="JBFAKC010000010">
    <property type="protein sequence ID" value="MEV0710412.1"/>
    <property type="molecule type" value="Genomic_DNA"/>
</dbReference>
<dbReference type="RefSeq" id="WP_357786299.1">
    <property type="nucleotide sequence ID" value="NZ_JBFAKC010000010.1"/>
</dbReference>
<evidence type="ECO:0000313" key="6">
    <source>
        <dbReference type="Proteomes" id="UP001551695"/>
    </source>
</evidence>
<dbReference type="SMART" id="SM00530">
    <property type="entry name" value="HTH_XRE"/>
    <property type="match status" value="1"/>
</dbReference>
<protein>
    <submittedName>
        <fullName evidence="5">Helix-turn-helix transcriptional regulator</fullName>
    </submittedName>
</protein>
<keyword evidence="1" id="KW-0805">Transcription regulation</keyword>
<gene>
    <name evidence="5" type="ORF">AB0I48_22870</name>
</gene>
<keyword evidence="6" id="KW-1185">Reference proteome</keyword>
<keyword evidence="2" id="KW-0238">DNA-binding</keyword>
<dbReference type="Gene3D" id="1.10.260.40">
    <property type="entry name" value="lambda repressor-like DNA-binding domains"/>
    <property type="match status" value="1"/>
</dbReference>
<dbReference type="PROSITE" id="PS50943">
    <property type="entry name" value="HTH_CROC1"/>
    <property type="match status" value="1"/>
</dbReference>
<dbReference type="CDD" id="cd00093">
    <property type="entry name" value="HTH_XRE"/>
    <property type="match status" value="1"/>
</dbReference>
<evidence type="ECO:0000256" key="3">
    <source>
        <dbReference type="ARBA" id="ARBA00023163"/>
    </source>
</evidence>
<comment type="caution">
    <text evidence="5">The sequence shown here is derived from an EMBL/GenBank/DDBJ whole genome shotgun (WGS) entry which is preliminary data.</text>
</comment>
<dbReference type="PANTHER" id="PTHR46797:SF23">
    <property type="entry name" value="HTH-TYPE TRANSCRIPTIONAL REGULATOR SUTR"/>
    <property type="match status" value="1"/>
</dbReference>
<dbReference type="SUPFAM" id="SSF47413">
    <property type="entry name" value="lambda repressor-like DNA-binding domains"/>
    <property type="match status" value="1"/>
</dbReference>
<dbReference type="InterPro" id="IPR010982">
    <property type="entry name" value="Lambda_DNA-bd_dom_sf"/>
</dbReference>
<dbReference type="PANTHER" id="PTHR46797">
    <property type="entry name" value="HTH-TYPE TRANSCRIPTIONAL REGULATOR"/>
    <property type="match status" value="1"/>
</dbReference>
<organism evidence="5 6">
    <name type="scientific">Nocardia aurea</name>
    <dbReference type="NCBI Taxonomy" id="2144174"/>
    <lineage>
        <taxon>Bacteria</taxon>
        <taxon>Bacillati</taxon>
        <taxon>Actinomycetota</taxon>
        <taxon>Actinomycetes</taxon>
        <taxon>Mycobacteriales</taxon>
        <taxon>Nocardiaceae</taxon>
        <taxon>Nocardia</taxon>
    </lineage>
</organism>
<reference evidence="5 6" key="1">
    <citation type="submission" date="2024-06" db="EMBL/GenBank/DDBJ databases">
        <title>The Natural Products Discovery Center: Release of the First 8490 Sequenced Strains for Exploring Actinobacteria Biosynthetic Diversity.</title>
        <authorList>
            <person name="Kalkreuter E."/>
            <person name="Kautsar S.A."/>
            <person name="Yang D."/>
            <person name="Bader C.D."/>
            <person name="Teijaro C.N."/>
            <person name="Fluegel L."/>
            <person name="Davis C.M."/>
            <person name="Simpson J.R."/>
            <person name="Lauterbach L."/>
            <person name="Steele A.D."/>
            <person name="Gui C."/>
            <person name="Meng S."/>
            <person name="Li G."/>
            <person name="Viehrig K."/>
            <person name="Ye F."/>
            <person name="Su P."/>
            <person name="Kiefer A.F."/>
            <person name="Nichols A."/>
            <person name="Cepeda A.J."/>
            <person name="Yan W."/>
            <person name="Fan B."/>
            <person name="Jiang Y."/>
            <person name="Adhikari A."/>
            <person name="Zheng C.-J."/>
            <person name="Schuster L."/>
            <person name="Cowan T.M."/>
            <person name="Smanski M.J."/>
            <person name="Chevrette M.G."/>
            <person name="De Carvalho L.P.S."/>
            <person name="Shen B."/>
        </authorList>
    </citation>
    <scope>NUCLEOTIDE SEQUENCE [LARGE SCALE GENOMIC DNA]</scope>
    <source>
        <strain evidence="5 6">NPDC050403</strain>
    </source>
</reference>
<dbReference type="InterPro" id="IPR050807">
    <property type="entry name" value="TransReg_Diox_bact_type"/>
</dbReference>
<sequence length="89" mass="9627">MPTPPNHPTSDATRIFGERVLARRNGLGLSQEKAAEACGLHWTYLGQVERGRRNLTLHNILKIADGLEIDAGELVSGLPVPNDSPADTE</sequence>
<dbReference type="InterPro" id="IPR001387">
    <property type="entry name" value="Cro/C1-type_HTH"/>
</dbReference>
<name>A0ABV3FYA8_9NOCA</name>
<dbReference type="Proteomes" id="UP001551695">
    <property type="component" value="Unassembled WGS sequence"/>
</dbReference>
<evidence type="ECO:0000256" key="2">
    <source>
        <dbReference type="ARBA" id="ARBA00023125"/>
    </source>
</evidence>
<evidence type="ECO:0000259" key="4">
    <source>
        <dbReference type="PROSITE" id="PS50943"/>
    </source>
</evidence>
<feature type="domain" description="HTH cro/C1-type" evidence="4">
    <location>
        <begin position="20"/>
        <end position="74"/>
    </location>
</feature>
<accession>A0ABV3FYA8</accession>
<keyword evidence="3" id="KW-0804">Transcription</keyword>
<dbReference type="Pfam" id="PF01381">
    <property type="entry name" value="HTH_3"/>
    <property type="match status" value="1"/>
</dbReference>
<evidence type="ECO:0000256" key="1">
    <source>
        <dbReference type="ARBA" id="ARBA00023015"/>
    </source>
</evidence>